<dbReference type="Pfam" id="PF00072">
    <property type="entry name" value="Response_reg"/>
    <property type="match status" value="1"/>
</dbReference>
<dbReference type="Pfam" id="PF00990">
    <property type="entry name" value="GGDEF"/>
    <property type="match status" value="1"/>
</dbReference>
<evidence type="ECO:0000313" key="7">
    <source>
        <dbReference type="EMBL" id="ROM55434.1"/>
    </source>
</evidence>
<proteinExistence type="predicted"/>
<evidence type="ECO:0000259" key="5">
    <source>
        <dbReference type="PROSITE" id="PS50883"/>
    </source>
</evidence>
<dbReference type="Gene3D" id="3.40.50.2300">
    <property type="match status" value="1"/>
</dbReference>
<evidence type="ECO:0000256" key="2">
    <source>
        <dbReference type="ARBA" id="ARBA00022636"/>
    </source>
</evidence>
<feature type="modified residue" description="4-aspartylphosphate" evidence="3">
    <location>
        <position position="88"/>
    </location>
</feature>
<dbReference type="GO" id="GO:0000160">
    <property type="term" value="P:phosphorelay signal transduction system"/>
    <property type="evidence" value="ECO:0007669"/>
    <property type="project" value="InterPro"/>
</dbReference>
<dbReference type="InterPro" id="IPR000160">
    <property type="entry name" value="GGDEF_dom"/>
</dbReference>
<dbReference type="SMART" id="SM00448">
    <property type="entry name" value="REC"/>
    <property type="match status" value="1"/>
</dbReference>
<dbReference type="SUPFAM" id="SSF141868">
    <property type="entry name" value="EAL domain-like"/>
    <property type="match status" value="1"/>
</dbReference>
<dbReference type="FunFam" id="3.20.20.450:FF:000001">
    <property type="entry name" value="Cyclic di-GMP phosphodiesterase yahA"/>
    <property type="match status" value="1"/>
</dbReference>
<dbReference type="PROSITE" id="PS50883">
    <property type="entry name" value="EAL"/>
    <property type="match status" value="1"/>
</dbReference>
<dbReference type="PANTHER" id="PTHR44757:SF2">
    <property type="entry name" value="BIOFILM ARCHITECTURE MAINTENANCE PROTEIN MBAA"/>
    <property type="match status" value="1"/>
</dbReference>
<dbReference type="EC" id="3.1.4.52" evidence="1"/>
<dbReference type="InterPro" id="IPR029787">
    <property type="entry name" value="Nucleotide_cyclase"/>
</dbReference>
<dbReference type="InterPro" id="IPR052155">
    <property type="entry name" value="Biofilm_reg_signaling"/>
</dbReference>
<dbReference type="InterPro" id="IPR011006">
    <property type="entry name" value="CheY-like_superfamily"/>
</dbReference>
<feature type="domain" description="Response regulatory" evidence="4">
    <location>
        <begin position="11"/>
        <end position="157"/>
    </location>
</feature>
<keyword evidence="2" id="KW-0973">c-di-GMP</keyword>
<feature type="domain" description="GGDEF" evidence="6">
    <location>
        <begin position="221"/>
        <end position="354"/>
    </location>
</feature>
<reference evidence="7 8" key="1">
    <citation type="submission" date="2016-10" db="EMBL/GenBank/DDBJ databases">
        <title>Comparative genome analysis of multiple Pseudomonas spp. focuses on biocontrol and plant growth promoting traits.</title>
        <authorList>
            <person name="Tao X.-Y."/>
            <person name="Taylor C.G."/>
        </authorList>
    </citation>
    <scope>NUCLEOTIDE SEQUENCE [LARGE SCALE GENOMIC DNA]</scope>
    <source>
        <strain evidence="7 8">36C8</strain>
    </source>
</reference>
<evidence type="ECO:0000256" key="3">
    <source>
        <dbReference type="PROSITE-ProRule" id="PRU00169"/>
    </source>
</evidence>
<dbReference type="SUPFAM" id="SSF55073">
    <property type="entry name" value="Nucleotide cyclase"/>
    <property type="match status" value="1"/>
</dbReference>
<feature type="domain" description="EAL" evidence="5">
    <location>
        <begin position="363"/>
        <end position="617"/>
    </location>
</feature>
<dbReference type="CDD" id="cd01948">
    <property type="entry name" value="EAL"/>
    <property type="match status" value="1"/>
</dbReference>
<dbReference type="PANTHER" id="PTHR44757">
    <property type="entry name" value="DIGUANYLATE CYCLASE DGCP"/>
    <property type="match status" value="1"/>
</dbReference>
<protein>
    <recommendedName>
        <fullName evidence="1">cyclic-guanylate-specific phosphodiesterase</fullName>
        <ecNumber evidence="1">3.1.4.52</ecNumber>
    </recommendedName>
</protein>
<dbReference type="PROSITE" id="PS50887">
    <property type="entry name" value="GGDEF"/>
    <property type="match status" value="1"/>
</dbReference>
<dbReference type="InterPro" id="IPR001633">
    <property type="entry name" value="EAL_dom"/>
</dbReference>
<dbReference type="Gene3D" id="3.20.20.450">
    <property type="entry name" value="EAL domain"/>
    <property type="match status" value="1"/>
</dbReference>
<dbReference type="GO" id="GO:0071111">
    <property type="term" value="F:cyclic-guanylate-specific phosphodiesterase activity"/>
    <property type="evidence" value="ECO:0007669"/>
    <property type="project" value="UniProtKB-EC"/>
</dbReference>
<dbReference type="PROSITE" id="PS50110">
    <property type="entry name" value="RESPONSE_REGULATORY"/>
    <property type="match status" value="1"/>
</dbReference>
<dbReference type="EMBL" id="MOAZ01000004">
    <property type="protein sequence ID" value="ROM55434.1"/>
    <property type="molecule type" value="Genomic_DNA"/>
</dbReference>
<dbReference type="AlphaFoldDB" id="A0A423FE57"/>
<gene>
    <name evidence="7" type="ORF">BK649_07020</name>
</gene>
<dbReference type="InterPro" id="IPR043128">
    <property type="entry name" value="Rev_trsase/Diguanyl_cyclase"/>
</dbReference>
<comment type="caution">
    <text evidence="7">The sequence shown here is derived from an EMBL/GenBank/DDBJ whole genome shotgun (WGS) entry which is preliminary data.</text>
</comment>
<dbReference type="InterPro" id="IPR035919">
    <property type="entry name" value="EAL_sf"/>
</dbReference>
<dbReference type="Gene3D" id="3.30.70.270">
    <property type="match status" value="1"/>
</dbReference>
<sequence>MSADSARANRRILIVDDAASIHQDFRKILCADPNGEPSLESLEETLFGTTTKARQAYELDSAYQGQEALALVNKALADQAPYALAFIDMRMPPGWDGLQTIEQLWEVDPRLQIALCTAYSDYSFEAIEARLKYNDQLLILKKPFDHLEIRQMASALTWKWQLAQDIALKVIGLERTIEERVQELLKVSHLLQYDALTELPNSTLLGDRLTQAIALGRRHDTQLAVVFIGLDRFKRINNALGYPVGDEVLQQVSQSLVEAVRESDSVFRYGSDEFVILLQDVQHPQQSQHVAQKILNAVSATRHVAGHDLSITASLGISIYPNDSGTAVELIKHAETAMHTSKERGSDRFSFYTDDMNHRAQHRQNLESAIRQALEREEFVLHYQPKLDLKSGRIVGAEALIRWFQPRSGWVSPADFIPVAEDSGLIVRLTQWVLRQACEQAQAWRAMGLAPLCISVNISAIDFRQRDFVDNLATLLKQTGLPPTQLELEITESVLMQNVDETVEILNRIKAMGVRLALDDFGTGYSSLSYLRRFPIDVLKIDQSFVHGLKVNSQDEQLISAIIGMGKSLDLNIIAEGVETVEQLKFLQTQRCEEGQGYLFSKAVPSKDFARLLQAGSATLMPDQ</sequence>
<dbReference type="NCBIfam" id="TIGR00254">
    <property type="entry name" value="GGDEF"/>
    <property type="match status" value="1"/>
</dbReference>
<evidence type="ECO:0000256" key="1">
    <source>
        <dbReference type="ARBA" id="ARBA00012282"/>
    </source>
</evidence>
<dbReference type="SUPFAM" id="SSF52172">
    <property type="entry name" value="CheY-like"/>
    <property type="match status" value="1"/>
</dbReference>
<organism evidence="7 8">
    <name type="scientific">Pseudomonas canadensis</name>
    <dbReference type="NCBI Taxonomy" id="915099"/>
    <lineage>
        <taxon>Bacteria</taxon>
        <taxon>Pseudomonadati</taxon>
        <taxon>Pseudomonadota</taxon>
        <taxon>Gammaproteobacteria</taxon>
        <taxon>Pseudomonadales</taxon>
        <taxon>Pseudomonadaceae</taxon>
        <taxon>Pseudomonas</taxon>
    </lineage>
</organism>
<keyword evidence="3" id="KW-0597">Phosphoprotein</keyword>
<dbReference type="CDD" id="cd01949">
    <property type="entry name" value="GGDEF"/>
    <property type="match status" value="1"/>
</dbReference>
<evidence type="ECO:0000259" key="4">
    <source>
        <dbReference type="PROSITE" id="PS50110"/>
    </source>
</evidence>
<dbReference type="InterPro" id="IPR001789">
    <property type="entry name" value="Sig_transdc_resp-reg_receiver"/>
</dbReference>
<evidence type="ECO:0000313" key="8">
    <source>
        <dbReference type="Proteomes" id="UP000283389"/>
    </source>
</evidence>
<dbReference type="SMART" id="SM00052">
    <property type="entry name" value="EAL"/>
    <property type="match status" value="1"/>
</dbReference>
<dbReference type="SMART" id="SM00267">
    <property type="entry name" value="GGDEF"/>
    <property type="match status" value="1"/>
</dbReference>
<dbReference type="RefSeq" id="WP_123474700.1">
    <property type="nucleotide sequence ID" value="NZ_MOAZ01000004.1"/>
</dbReference>
<dbReference type="Proteomes" id="UP000283389">
    <property type="component" value="Unassembled WGS sequence"/>
</dbReference>
<accession>A0A423FE57</accession>
<evidence type="ECO:0000259" key="6">
    <source>
        <dbReference type="PROSITE" id="PS50887"/>
    </source>
</evidence>
<dbReference type="Pfam" id="PF00563">
    <property type="entry name" value="EAL"/>
    <property type="match status" value="1"/>
</dbReference>
<name>A0A423FE57_9PSED</name>